<name>A0A9P6MS45_9FUNG</name>
<sequence>MDQDKGYYAAQPPQYPQQAHPAYGQPVYGEAASYQPQPGYPQTPAQGYYAQPTPQANPVIIQQQPHPQNSADDCLLSAPAYVVVLM</sequence>
<reference evidence="2" key="1">
    <citation type="journal article" date="2020" name="Fungal Divers.">
        <title>Resolving the Mortierellaceae phylogeny through synthesis of multi-gene phylogenetics and phylogenomics.</title>
        <authorList>
            <person name="Vandepol N."/>
            <person name="Liber J."/>
            <person name="Desiro A."/>
            <person name="Na H."/>
            <person name="Kennedy M."/>
            <person name="Barry K."/>
            <person name="Grigoriev I.V."/>
            <person name="Miller A.N."/>
            <person name="O'Donnell K."/>
            <person name="Stajich J.E."/>
            <person name="Bonito G."/>
        </authorList>
    </citation>
    <scope>NUCLEOTIDE SEQUENCE</scope>
    <source>
        <strain evidence="2">NRRL 2769</strain>
    </source>
</reference>
<organism evidence="2 3">
    <name type="scientific">Entomortierella chlamydospora</name>
    <dbReference type="NCBI Taxonomy" id="101097"/>
    <lineage>
        <taxon>Eukaryota</taxon>
        <taxon>Fungi</taxon>
        <taxon>Fungi incertae sedis</taxon>
        <taxon>Mucoromycota</taxon>
        <taxon>Mortierellomycotina</taxon>
        <taxon>Mortierellomycetes</taxon>
        <taxon>Mortierellales</taxon>
        <taxon>Mortierellaceae</taxon>
        <taxon>Entomortierella</taxon>
    </lineage>
</organism>
<gene>
    <name evidence="2" type="ORF">BGZ80_001360</name>
</gene>
<feature type="compositionally biased region" description="Low complexity" evidence="1">
    <location>
        <begin position="7"/>
        <end position="23"/>
    </location>
</feature>
<dbReference type="Proteomes" id="UP000703661">
    <property type="component" value="Unassembled WGS sequence"/>
</dbReference>
<keyword evidence="3" id="KW-1185">Reference proteome</keyword>
<feature type="region of interest" description="Disordered" evidence="1">
    <location>
        <begin position="1"/>
        <end position="56"/>
    </location>
</feature>
<dbReference type="AlphaFoldDB" id="A0A9P6MS45"/>
<dbReference type="EMBL" id="JAAAID010001305">
    <property type="protein sequence ID" value="KAG0010583.1"/>
    <property type="molecule type" value="Genomic_DNA"/>
</dbReference>
<evidence type="ECO:0000313" key="2">
    <source>
        <dbReference type="EMBL" id="KAG0010583.1"/>
    </source>
</evidence>
<proteinExistence type="predicted"/>
<protein>
    <submittedName>
        <fullName evidence="2">Uncharacterized protein</fullName>
    </submittedName>
</protein>
<evidence type="ECO:0000313" key="3">
    <source>
        <dbReference type="Proteomes" id="UP000703661"/>
    </source>
</evidence>
<evidence type="ECO:0000256" key="1">
    <source>
        <dbReference type="SAM" id="MobiDB-lite"/>
    </source>
</evidence>
<comment type="caution">
    <text evidence="2">The sequence shown here is derived from an EMBL/GenBank/DDBJ whole genome shotgun (WGS) entry which is preliminary data.</text>
</comment>
<accession>A0A9P6MS45</accession>